<dbReference type="InterPro" id="IPR024787">
    <property type="entry name" value="EcsC"/>
</dbReference>
<proteinExistence type="predicted"/>
<organism evidence="2 3">
    <name type="scientific">Alkanindiges hydrocarboniclasticus</name>
    <dbReference type="NCBI Taxonomy" id="1907941"/>
    <lineage>
        <taxon>Bacteria</taxon>
        <taxon>Pseudomonadati</taxon>
        <taxon>Pseudomonadota</taxon>
        <taxon>Gammaproteobacteria</taxon>
        <taxon>Moraxellales</taxon>
        <taxon>Moraxellaceae</taxon>
        <taxon>Alkanindiges</taxon>
    </lineage>
</organism>
<evidence type="ECO:0000256" key="1">
    <source>
        <dbReference type="SAM" id="MobiDB-lite"/>
    </source>
</evidence>
<feature type="compositionally biased region" description="Acidic residues" evidence="1">
    <location>
        <begin position="460"/>
        <end position="469"/>
    </location>
</feature>
<dbReference type="PANTHER" id="PTHR41260">
    <property type="entry name" value="PROTEIN ECSC"/>
    <property type="match status" value="1"/>
</dbReference>
<feature type="compositionally biased region" description="Basic and acidic residues" evidence="1">
    <location>
        <begin position="504"/>
        <end position="516"/>
    </location>
</feature>
<comment type="caution">
    <text evidence="2">The sequence shown here is derived from an EMBL/GenBank/DDBJ whole genome shotgun (WGS) entry which is preliminary data.</text>
</comment>
<gene>
    <name evidence="2" type="ORF">BKE30_00620</name>
</gene>
<dbReference type="STRING" id="1907941.BKE30_00620"/>
<feature type="region of interest" description="Disordered" evidence="1">
    <location>
        <begin position="433"/>
        <end position="547"/>
    </location>
</feature>
<sequence>MTDSVNSAQTKQSSHDLKHGFAHHSPSSRANASPDLFDSLRKGSKSLSDIGQNLLKQLAKNSVSRLSEIPAANSVINMTTDKQTLSTNTPIRANQLFRQQLPGITKQILGKRFNTINKLANLVMPTGSFDKASDQILELLADFASTVSASDHIIDEAGVKTLAELQGDTARSGRLARALNEKNRYIGMAQGAISGATGVVGAAADIPLSMILALRTVYLTGRAYGFELNQPEDRAMIFEALSNADLSLITEKQAILIGLNSVSGMLGTGNIQGLQTMLGSSNDFEPLFKLLSDANGQLKWRISAALLDKVTPVIGGAVGAIYTSRLLKEVSDSAKQVFEHARQQGAGQGIGQDSSQQAGNQQPLTIEDKLVNAETPATKEEQAAQKEAQQALLNNEDIAKVEVSTRTEHDAQQVDEATKDEQIHDQLSALANEMIDDSSAGEDSDSSQKSKGTNASAQEGDADASDEDSTAQNAAPKKTSRTSKAKATDGADESAATASSAQDTDSKADDKTDSAKPARRSTRKTGNTATNSAATADNAQSSANTNR</sequence>
<dbReference type="EMBL" id="MLCN01000003">
    <property type="protein sequence ID" value="ONG42049.1"/>
    <property type="molecule type" value="Genomic_DNA"/>
</dbReference>
<dbReference type="PANTHER" id="PTHR41260:SF1">
    <property type="entry name" value="PROTEIN ECSC"/>
    <property type="match status" value="1"/>
</dbReference>
<dbReference type="Proteomes" id="UP000192132">
    <property type="component" value="Unassembled WGS sequence"/>
</dbReference>
<evidence type="ECO:0000313" key="3">
    <source>
        <dbReference type="Proteomes" id="UP000192132"/>
    </source>
</evidence>
<dbReference type="Pfam" id="PF12787">
    <property type="entry name" value="EcsC"/>
    <property type="match status" value="1"/>
</dbReference>
<evidence type="ECO:0008006" key="4">
    <source>
        <dbReference type="Google" id="ProtNLM"/>
    </source>
</evidence>
<protein>
    <recommendedName>
        <fullName evidence="4">EcsC family protein</fullName>
    </recommendedName>
</protein>
<dbReference type="AlphaFoldDB" id="A0A1S8CXX9"/>
<feature type="compositionally biased region" description="Low complexity" evidence="1">
    <location>
        <begin position="493"/>
        <end position="503"/>
    </location>
</feature>
<keyword evidence="3" id="KW-1185">Reference proteome</keyword>
<evidence type="ECO:0000313" key="2">
    <source>
        <dbReference type="EMBL" id="ONG42049.1"/>
    </source>
</evidence>
<name>A0A1S8CXX9_9GAMM</name>
<feature type="compositionally biased region" description="Polar residues" evidence="1">
    <location>
        <begin position="1"/>
        <end position="12"/>
    </location>
</feature>
<dbReference type="OrthoDB" id="5568290at2"/>
<dbReference type="RefSeq" id="WP_076876743.1">
    <property type="nucleotide sequence ID" value="NZ_MLCN01000003.1"/>
</dbReference>
<accession>A0A1S8CXX9</accession>
<feature type="region of interest" description="Disordered" evidence="1">
    <location>
        <begin position="342"/>
        <end position="361"/>
    </location>
</feature>
<feature type="compositionally biased region" description="Low complexity" evidence="1">
    <location>
        <begin position="525"/>
        <end position="547"/>
    </location>
</feature>
<feature type="region of interest" description="Disordered" evidence="1">
    <location>
        <begin position="1"/>
        <end position="37"/>
    </location>
</feature>
<feature type="compositionally biased region" description="Acidic residues" evidence="1">
    <location>
        <begin position="434"/>
        <end position="445"/>
    </location>
</feature>
<reference evidence="2 3" key="1">
    <citation type="submission" date="2016-10" db="EMBL/GenBank/DDBJ databases">
        <title>Draft Genome sequence of Alkanindiges sp. strain H1.</title>
        <authorList>
            <person name="Subhash Y."/>
            <person name="Lee S."/>
        </authorList>
    </citation>
    <scope>NUCLEOTIDE SEQUENCE [LARGE SCALE GENOMIC DNA]</scope>
    <source>
        <strain evidence="2 3">H1</strain>
    </source>
</reference>